<dbReference type="PANTHER" id="PTHR12001">
    <property type="entry name" value="GERANYLGERANYL PYROPHOSPHATE SYNTHASE"/>
    <property type="match status" value="1"/>
</dbReference>
<evidence type="ECO:0000256" key="1">
    <source>
        <dbReference type="ARBA" id="ARBA00001946"/>
    </source>
</evidence>
<dbReference type="EMBL" id="VAWE01000003">
    <property type="protein sequence ID" value="TLQ38953.1"/>
    <property type="molecule type" value="Genomic_DNA"/>
</dbReference>
<dbReference type="Proteomes" id="UP000305921">
    <property type="component" value="Unassembled WGS sequence"/>
</dbReference>
<proteinExistence type="inferred from homology"/>
<keyword evidence="3 6" id="KW-0808">Transferase</keyword>
<dbReference type="GO" id="GO:0008299">
    <property type="term" value="P:isoprenoid biosynthetic process"/>
    <property type="evidence" value="ECO:0007669"/>
    <property type="project" value="InterPro"/>
</dbReference>
<dbReference type="OrthoDB" id="4497239at2"/>
<organism evidence="7 8">
    <name type="scientific">Streptomyces marianii</name>
    <dbReference type="NCBI Taxonomy" id="1817406"/>
    <lineage>
        <taxon>Bacteria</taxon>
        <taxon>Bacillati</taxon>
        <taxon>Actinomycetota</taxon>
        <taxon>Actinomycetes</taxon>
        <taxon>Kitasatosporales</taxon>
        <taxon>Streptomycetaceae</taxon>
        <taxon>Streptomyces</taxon>
    </lineage>
</organism>
<dbReference type="InterPro" id="IPR000092">
    <property type="entry name" value="Polyprenyl_synt"/>
</dbReference>
<sequence>MPVPTDEQLIYWQQQLEEALARFADTDLRQATARASTPQVHDAAAAYLIRPSKRLLGMAFLHAAHTLSADTDIHPDDLTTIAAALEIRHGAILLHDDIVDGDTTRGGHPTAHHALTAAFGTAEASSAALFAGDILAGLAPLPILQTSLPSPLRARLAELFQHTTAHVAAGQTEQLHLDVRQDPEAVSEADILRIHAGQFAPYLLCSIQLAAALAGLDDDALHRITQAGIPLCQGFQVQNDLAGYTELARVLADDADTTETLTLANTSDLARRRRTVLVRAALDRLSGVKRRRLLAYLDGTDDDLVAIVGIIEASGAARHCTGLITDLHSQARERIATDPQLPPAARTALSATWGYMTALYDPASPTSSLYLQARSDLQTIS</sequence>
<evidence type="ECO:0008006" key="9">
    <source>
        <dbReference type="Google" id="ProtNLM"/>
    </source>
</evidence>
<dbReference type="InterPro" id="IPR008949">
    <property type="entry name" value="Isoprenoid_synthase_dom_sf"/>
</dbReference>
<dbReference type="GO" id="GO:0004659">
    <property type="term" value="F:prenyltransferase activity"/>
    <property type="evidence" value="ECO:0007669"/>
    <property type="project" value="InterPro"/>
</dbReference>
<dbReference type="GO" id="GO:0046872">
    <property type="term" value="F:metal ion binding"/>
    <property type="evidence" value="ECO:0007669"/>
    <property type="project" value="UniProtKB-KW"/>
</dbReference>
<evidence type="ECO:0000256" key="4">
    <source>
        <dbReference type="ARBA" id="ARBA00022723"/>
    </source>
</evidence>
<protein>
    <recommendedName>
        <fullName evidence="9">Polyprenyl synthetase family protein</fullName>
    </recommendedName>
</protein>
<dbReference type="SUPFAM" id="SSF48576">
    <property type="entry name" value="Terpenoid synthases"/>
    <property type="match status" value="1"/>
</dbReference>
<evidence type="ECO:0000256" key="3">
    <source>
        <dbReference type="ARBA" id="ARBA00022679"/>
    </source>
</evidence>
<gene>
    <name evidence="7" type="ORF">FEF34_39730</name>
</gene>
<evidence type="ECO:0000313" key="8">
    <source>
        <dbReference type="Proteomes" id="UP000305921"/>
    </source>
</evidence>
<dbReference type="PANTHER" id="PTHR12001:SF85">
    <property type="entry name" value="SHORT CHAIN ISOPRENYL DIPHOSPHATE SYNTHASE"/>
    <property type="match status" value="1"/>
</dbReference>
<evidence type="ECO:0000256" key="2">
    <source>
        <dbReference type="ARBA" id="ARBA00006706"/>
    </source>
</evidence>
<dbReference type="AlphaFoldDB" id="A0A5R9DTD9"/>
<evidence type="ECO:0000256" key="6">
    <source>
        <dbReference type="RuleBase" id="RU004466"/>
    </source>
</evidence>
<dbReference type="Gene3D" id="1.10.600.10">
    <property type="entry name" value="Farnesyl Diphosphate Synthase"/>
    <property type="match status" value="1"/>
</dbReference>
<comment type="similarity">
    <text evidence="2 6">Belongs to the FPP/GGPP synthase family.</text>
</comment>
<keyword evidence="5" id="KW-0460">Magnesium</keyword>
<evidence type="ECO:0000313" key="7">
    <source>
        <dbReference type="EMBL" id="TLQ38953.1"/>
    </source>
</evidence>
<name>A0A5R9DTD9_9ACTN</name>
<keyword evidence="4" id="KW-0479">Metal-binding</keyword>
<dbReference type="RefSeq" id="WP_138058323.1">
    <property type="nucleotide sequence ID" value="NZ_VAWE01000003.1"/>
</dbReference>
<comment type="caution">
    <text evidence="7">The sequence shown here is derived from an EMBL/GenBank/DDBJ whole genome shotgun (WGS) entry which is preliminary data.</text>
</comment>
<evidence type="ECO:0000256" key="5">
    <source>
        <dbReference type="ARBA" id="ARBA00022842"/>
    </source>
</evidence>
<dbReference type="Pfam" id="PF00348">
    <property type="entry name" value="polyprenyl_synt"/>
    <property type="match status" value="1"/>
</dbReference>
<keyword evidence="8" id="KW-1185">Reference proteome</keyword>
<accession>A0A5R9DTD9</accession>
<comment type="cofactor">
    <cofactor evidence="1">
        <name>Mg(2+)</name>
        <dbReference type="ChEBI" id="CHEBI:18420"/>
    </cofactor>
</comment>
<reference evidence="7 8" key="1">
    <citation type="submission" date="2019-05" db="EMBL/GenBank/DDBJ databases">
        <title>Streptomyces marianii sp. nov., a novel marine actinomycete from southern coast of India.</title>
        <authorList>
            <person name="Iniyan A.M."/>
            <person name="Wink J."/>
            <person name="Ramprasad E."/>
            <person name="Ramana C.V."/>
            <person name="Bunk B."/>
            <person name="Sproer C."/>
            <person name="Joseph F.-J.R.S."/>
            <person name="Vincent S.G.P."/>
        </authorList>
    </citation>
    <scope>NUCLEOTIDE SEQUENCE [LARGE SCALE GENOMIC DNA]</scope>
    <source>
        <strain evidence="7 8">ICN19</strain>
    </source>
</reference>